<dbReference type="PROSITE" id="PS51077">
    <property type="entry name" value="HTH_ICLR"/>
    <property type="match status" value="1"/>
</dbReference>
<dbReference type="GO" id="GO:0045892">
    <property type="term" value="P:negative regulation of DNA-templated transcription"/>
    <property type="evidence" value="ECO:0007669"/>
    <property type="project" value="TreeGrafter"/>
</dbReference>
<dbReference type="Proteomes" id="UP000253318">
    <property type="component" value="Unassembled WGS sequence"/>
</dbReference>
<dbReference type="PROSITE" id="PS51078">
    <property type="entry name" value="ICLR_ED"/>
    <property type="match status" value="1"/>
</dbReference>
<evidence type="ECO:0000256" key="3">
    <source>
        <dbReference type="ARBA" id="ARBA00023163"/>
    </source>
</evidence>
<keyword evidence="1" id="KW-0805">Transcription regulation</keyword>
<evidence type="ECO:0000256" key="1">
    <source>
        <dbReference type="ARBA" id="ARBA00023015"/>
    </source>
</evidence>
<dbReference type="InterPro" id="IPR036390">
    <property type="entry name" value="WH_DNA-bd_sf"/>
</dbReference>
<dbReference type="OrthoDB" id="3734039at2"/>
<name>A0A368T0W3_9ACTN</name>
<dbReference type="InterPro" id="IPR005471">
    <property type="entry name" value="Tscrpt_reg_IclR_N"/>
</dbReference>
<dbReference type="EMBL" id="QEIN01000206">
    <property type="protein sequence ID" value="RCV52930.1"/>
    <property type="molecule type" value="Genomic_DNA"/>
</dbReference>
<dbReference type="InterPro" id="IPR014757">
    <property type="entry name" value="Tscrpt_reg_IclR_C"/>
</dbReference>
<keyword evidence="2" id="KW-0238">DNA-binding</keyword>
<reference evidence="6 7" key="1">
    <citation type="submission" date="2018-04" db="EMBL/GenBank/DDBJ databases">
        <title>Novel actinobacteria from marine sediment.</title>
        <authorList>
            <person name="Ng Z.Y."/>
            <person name="Tan G.Y.A."/>
        </authorList>
    </citation>
    <scope>NUCLEOTIDE SEQUENCE [LARGE SCALE GENOMIC DNA]</scope>
    <source>
        <strain evidence="6 7">TPS81</strain>
    </source>
</reference>
<feature type="domain" description="HTH iclR-type" evidence="4">
    <location>
        <begin position="111"/>
        <end position="172"/>
    </location>
</feature>
<dbReference type="InterPro" id="IPR036388">
    <property type="entry name" value="WH-like_DNA-bd_sf"/>
</dbReference>
<feature type="non-terminal residue" evidence="6">
    <location>
        <position position="272"/>
    </location>
</feature>
<dbReference type="InterPro" id="IPR029016">
    <property type="entry name" value="GAF-like_dom_sf"/>
</dbReference>
<dbReference type="Gene3D" id="3.30.450.40">
    <property type="match status" value="1"/>
</dbReference>
<dbReference type="GO" id="GO:0003677">
    <property type="term" value="F:DNA binding"/>
    <property type="evidence" value="ECO:0007669"/>
    <property type="project" value="UniProtKB-KW"/>
</dbReference>
<dbReference type="GO" id="GO:0003700">
    <property type="term" value="F:DNA-binding transcription factor activity"/>
    <property type="evidence" value="ECO:0007669"/>
    <property type="project" value="TreeGrafter"/>
</dbReference>
<dbReference type="SUPFAM" id="SSF46785">
    <property type="entry name" value="Winged helix' DNA-binding domain"/>
    <property type="match status" value="1"/>
</dbReference>
<dbReference type="PANTHER" id="PTHR30136">
    <property type="entry name" value="HELIX-TURN-HELIX TRANSCRIPTIONAL REGULATOR, ICLR FAMILY"/>
    <property type="match status" value="1"/>
</dbReference>
<gene>
    <name evidence="6" type="ORF">DEF24_21260</name>
</gene>
<dbReference type="PANTHER" id="PTHR30136:SF39">
    <property type="entry name" value="TRANSCRIPTIONAL REGULATORY PROTEIN"/>
    <property type="match status" value="1"/>
</dbReference>
<dbReference type="SMART" id="SM00346">
    <property type="entry name" value="HTH_ICLR"/>
    <property type="match status" value="1"/>
</dbReference>
<evidence type="ECO:0000259" key="4">
    <source>
        <dbReference type="PROSITE" id="PS51077"/>
    </source>
</evidence>
<proteinExistence type="predicted"/>
<accession>A0A368T0W3</accession>
<feature type="domain" description="IclR-ED" evidence="5">
    <location>
        <begin position="173"/>
        <end position="272"/>
    </location>
</feature>
<dbReference type="InterPro" id="IPR050707">
    <property type="entry name" value="HTH_MetabolicPath_Reg"/>
</dbReference>
<evidence type="ECO:0000313" key="7">
    <source>
        <dbReference type="Proteomes" id="UP000253318"/>
    </source>
</evidence>
<dbReference type="AlphaFoldDB" id="A0A368T0W3"/>
<dbReference type="Pfam" id="PF01614">
    <property type="entry name" value="IclR_C"/>
    <property type="match status" value="1"/>
</dbReference>
<comment type="caution">
    <text evidence="6">The sequence shown here is derived from an EMBL/GenBank/DDBJ whole genome shotgun (WGS) entry which is preliminary data.</text>
</comment>
<organism evidence="6 7">
    <name type="scientific">Marinitenerispora sediminis</name>
    <dbReference type="NCBI Taxonomy" id="1931232"/>
    <lineage>
        <taxon>Bacteria</taxon>
        <taxon>Bacillati</taxon>
        <taxon>Actinomycetota</taxon>
        <taxon>Actinomycetes</taxon>
        <taxon>Streptosporangiales</taxon>
        <taxon>Nocardiopsidaceae</taxon>
        <taxon>Marinitenerispora</taxon>
    </lineage>
</organism>
<keyword evidence="7" id="KW-1185">Reference proteome</keyword>
<evidence type="ECO:0000259" key="5">
    <source>
        <dbReference type="PROSITE" id="PS51078"/>
    </source>
</evidence>
<sequence length="272" mass="29808">MRVTCRPVKLRCRRQVTWLTADRCREHGAFPQSGTSFGRFGHVHHSGHVSPVAQCAHGSGVTGRCGRGHAGASWSVGARCTVWWYEWTARWTWTCIGGDRVATDGENGAGVRSVLRALDLLALFDDRHQHRTIRELTEHSGLAKSTVLRLVGTLEQRGLLWSRPDGRIGVGPGLLRWAGLARTAWQVPDEVRQIMRELVAETAETANLYVRSDVARVCVAQEEGPQNLRHVLNVGDELPLWAGAAGRALLLGADDALLRRVAAASPQGARPE</sequence>
<protein>
    <recommendedName>
        <fullName evidence="8">HTH iclR-type domain-containing protein</fullName>
    </recommendedName>
</protein>
<dbReference type="Pfam" id="PF09339">
    <property type="entry name" value="HTH_IclR"/>
    <property type="match status" value="1"/>
</dbReference>
<dbReference type="SUPFAM" id="SSF55781">
    <property type="entry name" value="GAF domain-like"/>
    <property type="match status" value="1"/>
</dbReference>
<dbReference type="Gene3D" id="1.10.10.10">
    <property type="entry name" value="Winged helix-like DNA-binding domain superfamily/Winged helix DNA-binding domain"/>
    <property type="match status" value="1"/>
</dbReference>
<evidence type="ECO:0000313" key="6">
    <source>
        <dbReference type="EMBL" id="RCV52930.1"/>
    </source>
</evidence>
<evidence type="ECO:0000256" key="2">
    <source>
        <dbReference type="ARBA" id="ARBA00023125"/>
    </source>
</evidence>
<evidence type="ECO:0008006" key="8">
    <source>
        <dbReference type="Google" id="ProtNLM"/>
    </source>
</evidence>
<keyword evidence="3" id="KW-0804">Transcription</keyword>